<protein>
    <submittedName>
        <fullName evidence="1">Uncharacterized protein</fullName>
    </submittedName>
</protein>
<accession>A0ACC3NGU8</accession>
<proteinExistence type="predicted"/>
<comment type="caution">
    <text evidence="1">The sequence shown here is derived from an EMBL/GenBank/DDBJ whole genome shotgun (WGS) entry which is preliminary data.</text>
</comment>
<keyword evidence="2" id="KW-1185">Reference proteome</keyword>
<organism evidence="1 2">
    <name type="scientific">Vermiconidia calcicola</name>
    <dbReference type="NCBI Taxonomy" id="1690605"/>
    <lineage>
        <taxon>Eukaryota</taxon>
        <taxon>Fungi</taxon>
        <taxon>Dikarya</taxon>
        <taxon>Ascomycota</taxon>
        <taxon>Pezizomycotina</taxon>
        <taxon>Dothideomycetes</taxon>
        <taxon>Dothideomycetidae</taxon>
        <taxon>Mycosphaerellales</taxon>
        <taxon>Extremaceae</taxon>
        <taxon>Vermiconidia</taxon>
    </lineage>
</organism>
<evidence type="ECO:0000313" key="2">
    <source>
        <dbReference type="Proteomes" id="UP001281147"/>
    </source>
</evidence>
<dbReference type="EMBL" id="JAUTXU010000042">
    <property type="protein sequence ID" value="KAK3716549.1"/>
    <property type="molecule type" value="Genomic_DNA"/>
</dbReference>
<dbReference type="Proteomes" id="UP001281147">
    <property type="component" value="Unassembled WGS sequence"/>
</dbReference>
<evidence type="ECO:0000313" key="1">
    <source>
        <dbReference type="EMBL" id="KAK3716549.1"/>
    </source>
</evidence>
<sequence length="273" mass="31800">MALTTPTNEYSDIIRLSEHFRLPFGYTLLPSTSPITMLHLSRDLALARGRICYEMWDSWEEKVSGYVVPSEVVAVARDYKDNMTTKHWSGLPFEQRNVLWYAHRLLKERFPRIPAIAALRVAEKAERSGWQNGKEDLERMVVEHAKMEYTSFTFRLQYFENQLGPPPTPWTFSANLGDFYEVQRRYQTEMKTCEEKVLEIVEFRMREVLKSWLPSFMSFSELTKFWRTHDLLEPGSAKKDTFYGAETLHGSTLRDFGGLETVTNIVARVGAFA</sequence>
<gene>
    <name evidence="1" type="ORF">LTR37_006445</name>
</gene>
<name>A0ACC3NGU8_9PEZI</name>
<reference evidence="1" key="1">
    <citation type="submission" date="2023-07" db="EMBL/GenBank/DDBJ databases">
        <title>Black Yeasts Isolated from many extreme environments.</title>
        <authorList>
            <person name="Coleine C."/>
            <person name="Stajich J.E."/>
            <person name="Selbmann L."/>
        </authorList>
    </citation>
    <scope>NUCLEOTIDE SEQUENCE</scope>
    <source>
        <strain evidence="1">CCFEE 5714</strain>
    </source>
</reference>